<keyword evidence="3" id="KW-1185">Reference proteome</keyword>
<evidence type="ECO:0000313" key="2">
    <source>
        <dbReference type="EMBL" id="UYV70508.1"/>
    </source>
</evidence>
<dbReference type="Gene3D" id="3.40.50.300">
    <property type="entry name" value="P-loop containing nucleotide triphosphate hydrolases"/>
    <property type="match status" value="1"/>
</dbReference>
<dbReference type="EMBL" id="CP092869">
    <property type="protein sequence ID" value="UYV70508.1"/>
    <property type="molecule type" value="Genomic_DNA"/>
</dbReference>
<dbReference type="PANTHER" id="PTHR10704">
    <property type="entry name" value="CARBOHYDRATE SULFOTRANSFERASE"/>
    <property type="match status" value="1"/>
</dbReference>
<dbReference type="PANTHER" id="PTHR10704:SF44">
    <property type="entry name" value="LD35051P-RELATED"/>
    <property type="match status" value="1"/>
</dbReference>
<dbReference type="InterPro" id="IPR000863">
    <property type="entry name" value="Sulfotransferase_dom"/>
</dbReference>
<feature type="domain" description="Sulfotransferase" evidence="1">
    <location>
        <begin position="44"/>
        <end position="195"/>
    </location>
</feature>
<reference evidence="2 3" key="1">
    <citation type="submission" date="2022-01" db="EMBL/GenBank/DDBJ databases">
        <title>A chromosomal length assembly of Cordylochernes scorpioides.</title>
        <authorList>
            <person name="Zeh D."/>
            <person name="Zeh J."/>
        </authorList>
    </citation>
    <scope>NUCLEOTIDE SEQUENCE [LARGE SCALE GENOMIC DNA]</scope>
    <source>
        <strain evidence="2">IN4F17</strain>
        <tissue evidence="2">Whole Body</tissue>
    </source>
</reference>
<dbReference type="Proteomes" id="UP001235939">
    <property type="component" value="Chromosome 07"/>
</dbReference>
<evidence type="ECO:0000313" key="3">
    <source>
        <dbReference type="Proteomes" id="UP001235939"/>
    </source>
</evidence>
<dbReference type="Pfam" id="PF00685">
    <property type="entry name" value="Sulfotransfer_1"/>
    <property type="match status" value="1"/>
</dbReference>
<evidence type="ECO:0000259" key="1">
    <source>
        <dbReference type="Pfam" id="PF00685"/>
    </source>
</evidence>
<dbReference type="InterPro" id="IPR027417">
    <property type="entry name" value="P-loop_NTPase"/>
</dbReference>
<accession>A0ABY6KPC0</accession>
<proteinExistence type="predicted"/>
<protein>
    <recommendedName>
        <fullName evidence="1">Sulfotransferase domain-containing protein</fullName>
    </recommendedName>
</protein>
<name>A0ABY6KPC0_9ARAC</name>
<dbReference type="InterPro" id="IPR051135">
    <property type="entry name" value="Gal/GlcNAc/GalNAc_ST"/>
</dbReference>
<gene>
    <name evidence="2" type="ORF">LAZ67_7003360</name>
</gene>
<dbReference type="SUPFAM" id="SSF52540">
    <property type="entry name" value="P-loop containing nucleoside triphosphate hydrolases"/>
    <property type="match status" value="1"/>
</dbReference>
<sequence>MVPQTGITLIRHSRKFTAALIIGIIALERNLVSEKILHLPIVLIIYYVRDPRGVFNSRQKKEIAIWCRRIPTCYDPEMFCEQVKADIESYCKLKEKYPDRITILRYEDISVNPLENSRKIYSWIGIEKLPNEVEDFIKTHTNASLDKESRPRGQEKLALAYTTKRNSKETAFAWQKQLPIGLLEELQAHCKDVYQNLNYPEEWTFSNHDAIFGNEFEPSCRL</sequence>
<organism evidence="2 3">
    <name type="scientific">Cordylochernes scorpioides</name>
    <dbReference type="NCBI Taxonomy" id="51811"/>
    <lineage>
        <taxon>Eukaryota</taxon>
        <taxon>Metazoa</taxon>
        <taxon>Ecdysozoa</taxon>
        <taxon>Arthropoda</taxon>
        <taxon>Chelicerata</taxon>
        <taxon>Arachnida</taxon>
        <taxon>Pseudoscorpiones</taxon>
        <taxon>Cheliferoidea</taxon>
        <taxon>Chernetidae</taxon>
        <taxon>Cordylochernes</taxon>
    </lineage>
</organism>